<feature type="transmembrane region" description="Helical" evidence="1">
    <location>
        <begin position="83"/>
        <end position="104"/>
    </location>
</feature>
<protein>
    <submittedName>
        <fullName evidence="2">Uncharacterized protein</fullName>
    </submittedName>
</protein>
<accession>A0A7X9XIM3</accession>
<dbReference type="EMBL" id="JABAGL010000012">
    <property type="protein sequence ID" value="NME86435.1"/>
    <property type="molecule type" value="Genomic_DNA"/>
</dbReference>
<sequence length="106" mass="11934">MKIRLALRILWGLCCLLLLLVNTGDYVQFTKHPELYPIGGEGLGWTYESHENYALACLLAIVWDIVGIIASAGYRLRYSGKILLIHAVLTLLMFLCLQICMTIYGT</sequence>
<feature type="transmembrane region" description="Helical" evidence="1">
    <location>
        <begin position="53"/>
        <end position="76"/>
    </location>
</feature>
<proteinExistence type="predicted"/>
<evidence type="ECO:0000256" key="1">
    <source>
        <dbReference type="SAM" id="Phobius"/>
    </source>
</evidence>
<keyword evidence="1" id="KW-1133">Transmembrane helix</keyword>
<evidence type="ECO:0000313" key="3">
    <source>
        <dbReference type="Proteomes" id="UP000520291"/>
    </source>
</evidence>
<gene>
    <name evidence="2" type="ORF">HF841_10460</name>
</gene>
<keyword evidence="1" id="KW-0472">Membrane</keyword>
<evidence type="ECO:0000313" key="2">
    <source>
        <dbReference type="EMBL" id="NME86435.1"/>
    </source>
</evidence>
<reference evidence="2 3" key="1">
    <citation type="submission" date="2020-04" db="EMBL/GenBank/DDBJ databases">
        <authorList>
            <person name="Hitch T.C.A."/>
            <person name="Wylensek D."/>
            <person name="Clavel T."/>
        </authorList>
    </citation>
    <scope>NUCLEOTIDE SEQUENCE [LARGE SCALE GENOMIC DNA]</scope>
    <source>
        <strain evidence="2 3">WCA3-601-WT-5E</strain>
    </source>
</reference>
<organism evidence="2 3">
    <name type="scientific">Bacteroides eggerthii</name>
    <dbReference type="NCBI Taxonomy" id="28111"/>
    <lineage>
        <taxon>Bacteria</taxon>
        <taxon>Pseudomonadati</taxon>
        <taxon>Bacteroidota</taxon>
        <taxon>Bacteroidia</taxon>
        <taxon>Bacteroidales</taxon>
        <taxon>Bacteroidaceae</taxon>
        <taxon>Bacteroides</taxon>
    </lineage>
</organism>
<dbReference type="AlphaFoldDB" id="A0A7X9XIM3"/>
<comment type="caution">
    <text evidence="2">The sequence shown here is derived from an EMBL/GenBank/DDBJ whole genome shotgun (WGS) entry which is preliminary data.</text>
</comment>
<name>A0A7X9XIM3_9BACE</name>
<dbReference type="Proteomes" id="UP000520291">
    <property type="component" value="Unassembled WGS sequence"/>
</dbReference>
<dbReference type="RefSeq" id="WP_168947702.1">
    <property type="nucleotide sequence ID" value="NZ_JABAGL010000012.1"/>
</dbReference>
<keyword evidence="1" id="KW-0812">Transmembrane</keyword>